<reference evidence="1 2" key="1">
    <citation type="journal article" date="2018" name="Nat. Genet.">
        <title>The Rosa genome provides new insights in the design of modern roses.</title>
        <authorList>
            <person name="Bendahmane M."/>
        </authorList>
    </citation>
    <scope>NUCLEOTIDE SEQUENCE [LARGE SCALE GENOMIC DNA]</scope>
    <source>
        <strain evidence="2">cv. Old Blush</strain>
    </source>
</reference>
<sequence length="49" mass="5685">MKGEEEDEEQLHRLHSIQHGITMRVAELENCIAYFSYLVIEHLSELGVS</sequence>
<dbReference type="AlphaFoldDB" id="A0A2P6SDB0"/>
<keyword evidence="2" id="KW-1185">Reference proteome</keyword>
<dbReference type="Proteomes" id="UP000238479">
    <property type="component" value="Chromosome 1"/>
</dbReference>
<organism evidence="1 2">
    <name type="scientific">Rosa chinensis</name>
    <name type="common">China rose</name>
    <dbReference type="NCBI Taxonomy" id="74649"/>
    <lineage>
        <taxon>Eukaryota</taxon>
        <taxon>Viridiplantae</taxon>
        <taxon>Streptophyta</taxon>
        <taxon>Embryophyta</taxon>
        <taxon>Tracheophyta</taxon>
        <taxon>Spermatophyta</taxon>
        <taxon>Magnoliopsida</taxon>
        <taxon>eudicotyledons</taxon>
        <taxon>Gunneridae</taxon>
        <taxon>Pentapetalae</taxon>
        <taxon>rosids</taxon>
        <taxon>fabids</taxon>
        <taxon>Rosales</taxon>
        <taxon>Rosaceae</taxon>
        <taxon>Rosoideae</taxon>
        <taxon>Rosoideae incertae sedis</taxon>
        <taxon>Rosa</taxon>
    </lineage>
</organism>
<accession>A0A2P6SDB0</accession>
<evidence type="ECO:0000313" key="1">
    <source>
        <dbReference type="EMBL" id="PRQ56662.1"/>
    </source>
</evidence>
<gene>
    <name evidence="1" type="ORF">RchiOBHm_Chr1g0339751</name>
</gene>
<protein>
    <submittedName>
        <fullName evidence="1">Uncharacterized protein</fullName>
    </submittedName>
</protein>
<proteinExistence type="predicted"/>
<name>A0A2P6SDB0_ROSCH</name>
<dbReference type="EMBL" id="PDCK01000039">
    <property type="protein sequence ID" value="PRQ56662.1"/>
    <property type="molecule type" value="Genomic_DNA"/>
</dbReference>
<evidence type="ECO:0000313" key="2">
    <source>
        <dbReference type="Proteomes" id="UP000238479"/>
    </source>
</evidence>
<comment type="caution">
    <text evidence="1">The sequence shown here is derived from an EMBL/GenBank/DDBJ whole genome shotgun (WGS) entry which is preliminary data.</text>
</comment>
<dbReference type="Gramene" id="PRQ56662">
    <property type="protein sequence ID" value="PRQ56662"/>
    <property type="gene ID" value="RchiOBHm_Chr1g0339751"/>
</dbReference>